<gene>
    <name evidence="2" type="ORF">IQ227_16195</name>
</gene>
<comment type="caution">
    <text evidence="2">The sequence shown here is derived from an EMBL/GenBank/DDBJ whole genome shotgun (WGS) entry which is preliminary data.</text>
</comment>
<sequence length="119" mass="13831">MSQFTFLKPEFPTIYESAHKAFKTAYRDPRTACFYSRRALELTVNWLYKYDNTLNLPYQDNISALIHEPTFKQLVGQAIFNKAKLIIKIGNNAIHDERKVPVNDSLTAVKEFWRCISVG</sequence>
<proteinExistence type="predicted"/>
<dbReference type="Proteomes" id="UP000606776">
    <property type="component" value="Unassembled WGS sequence"/>
</dbReference>
<reference evidence="2 3" key="1">
    <citation type="submission" date="2020-10" db="EMBL/GenBank/DDBJ databases">
        <authorList>
            <person name="Castelo-Branco R."/>
            <person name="Eusebio N."/>
            <person name="Adriana R."/>
            <person name="Vieira A."/>
            <person name="Brugerolle De Fraissinette N."/>
            <person name="Rezende De Castro R."/>
            <person name="Schneider M.P."/>
            <person name="Vasconcelos V."/>
            <person name="Leao P.N."/>
        </authorList>
    </citation>
    <scope>NUCLEOTIDE SEQUENCE [LARGE SCALE GENOMIC DNA]</scope>
    <source>
        <strain evidence="2 3">LEGE 00250</strain>
    </source>
</reference>
<dbReference type="Pfam" id="PF13643">
    <property type="entry name" value="DUF4145"/>
    <property type="match status" value="1"/>
</dbReference>
<accession>A0ABR9VGA6</accession>
<protein>
    <submittedName>
        <fullName evidence="2">DUF4145 domain-containing protein</fullName>
    </submittedName>
</protein>
<organism evidence="2 3">
    <name type="scientific">Sphaerospermopsis aphanizomenoides LEGE 00250</name>
    <dbReference type="NCBI Taxonomy" id="2777972"/>
    <lineage>
        <taxon>Bacteria</taxon>
        <taxon>Bacillati</taxon>
        <taxon>Cyanobacteriota</taxon>
        <taxon>Cyanophyceae</taxon>
        <taxon>Nostocales</taxon>
        <taxon>Aphanizomenonaceae</taxon>
        <taxon>Sphaerospermopsis</taxon>
        <taxon>Sphaerospermopsis aphanizomenoides</taxon>
    </lineage>
</organism>
<evidence type="ECO:0000313" key="3">
    <source>
        <dbReference type="Proteomes" id="UP000606776"/>
    </source>
</evidence>
<evidence type="ECO:0000313" key="2">
    <source>
        <dbReference type="EMBL" id="MBE9237526.1"/>
    </source>
</evidence>
<evidence type="ECO:0000259" key="1">
    <source>
        <dbReference type="Pfam" id="PF13643"/>
    </source>
</evidence>
<dbReference type="RefSeq" id="WP_193943346.1">
    <property type="nucleotide sequence ID" value="NZ_JADEWB010000100.1"/>
</dbReference>
<dbReference type="EMBL" id="JADEWB010000100">
    <property type="protein sequence ID" value="MBE9237526.1"/>
    <property type="molecule type" value="Genomic_DNA"/>
</dbReference>
<name>A0ABR9VGA6_9CYAN</name>
<keyword evidence="3" id="KW-1185">Reference proteome</keyword>
<dbReference type="InterPro" id="IPR025285">
    <property type="entry name" value="DUF4145"/>
</dbReference>
<feature type="domain" description="DUF4145" evidence="1">
    <location>
        <begin position="21"/>
        <end position="110"/>
    </location>
</feature>